<name>L9WJN1_9EURY</name>
<dbReference type="Pfam" id="PF00437">
    <property type="entry name" value="T2SSE"/>
    <property type="match status" value="1"/>
</dbReference>
<gene>
    <name evidence="3" type="ORF">C495_00635</name>
</gene>
<keyword evidence="4" id="KW-1185">Reference proteome</keyword>
<protein>
    <submittedName>
        <fullName evidence="3">Type II secretion system protein E</fullName>
    </submittedName>
</protein>
<accession>L9WJN1</accession>
<comment type="caution">
    <text evidence="3">The sequence shown here is derived from an EMBL/GenBank/DDBJ whole genome shotgun (WGS) entry which is preliminary data.</text>
</comment>
<dbReference type="InterPro" id="IPR001482">
    <property type="entry name" value="T2SS/T4SS_dom"/>
</dbReference>
<dbReference type="Proteomes" id="UP000011661">
    <property type="component" value="Unassembled WGS sequence"/>
</dbReference>
<dbReference type="PANTHER" id="PTHR30486">
    <property type="entry name" value="TWITCHING MOTILITY PROTEIN PILT"/>
    <property type="match status" value="1"/>
</dbReference>
<evidence type="ECO:0000313" key="3">
    <source>
        <dbReference type="EMBL" id="ELY49426.1"/>
    </source>
</evidence>
<dbReference type="EMBL" id="AOHX01000002">
    <property type="protein sequence ID" value="ELY49426.1"/>
    <property type="molecule type" value="Genomic_DNA"/>
</dbReference>
<feature type="domain" description="Bacterial type II secretion system protein E" evidence="2">
    <location>
        <begin position="306"/>
        <end position="571"/>
    </location>
</feature>
<dbReference type="STRING" id="1230460.C495_00635"/>
<organism evidence="3 4">
    <name type="scientific">Natronorubrum sulfidifaciens JCM 14089</name>
    <dbReference type="NCBI Taxonomy" id="1230460"/>
    <lineage>
        <taxon>Archaea</taxon>
        <taxon>Methanobacteriati</taxon>
        <taxon>Methanobacteriota</taxon>
        <taxon>Stenosarchaea group</taxon>
        <taxon>Halobacteria</taxon>
        <taxon>Halobacteriales</taxon>
        <taxon>Natrialbaceae</taxon>
        <taxon>Natronorubrum</taxon>
    </lineage>
</organism>
<evidence type="ECO:0000313" key="4">
    <source>
        <dbReference type="Proteomes" id="UP000011661"/>
    </source>
</evidence>
<dbReference type="GO" id="GO:0016887">
    <property type="term" value="F:ATP hydrolysis activity"/>
    <property type="evidence" value="ECO:0007669"/>
    <property type="project" value="InterPro"/>
</dbReference>
<dbReference type="PATRIC" id="fig|1230460.4.peg.139"/>
<dbReference type="eggNOG" id="arCOG01818">
    <property type="taxonomic scope" value="Archaea"/>
</dbReference>
<dbReference type="SUPFAM" id="SSF52540">
    <property type="entry name" value="P-loop containing nucleoside triphosphate hydrolases"/>
    <property type="match status" value="1"/>
</dbReference>
<dbReference type="InterPro" id="IPR050921">
    <property type="entry name" value="T4SS_GSP_E_ATPase"/>
</dbReference>
<dbReference type="PANTHER" id="PTHR30486:SF6">
    <property type="entry name" value="TYPE IV PILUS RETRACTATION ATPASE PILT"/>
    <property type="match status" value="1"/>
</dbReference>
<dbReference type="Gene3D" id="3.30.450.380">
    <property type="match status" value="1"/>
</dbReference>
<reference evidence="3 4" key="1">
    <citation type="journal article" date="2014" name="PLoS Genet.">
        <title>Phylogenetically driven sequencing of extremely halophilic archaea reveals strategies for static and dynamic osmo-response.</title>
        <authorList>
            <person name="Becker E.A."/>
            <person name="Seitzer P.M."/>
            <person name="Tritt A."/>
            <person name="Larsen D."/>
            <person name="Krusor M."/>
            <person name="Yao A.I."/>
            <person name="Wu D."/>
            <person name="Madern D."/>
            <person name="Eisen J.A."/>
            <person name="Darling A.E."/>
            <person name="Facciotti M.T."/>
        </authorList>
    </citation>
    <scope>NUCLEOTIDE SEQUENCE [LARGE SCALE GENOMIC DNA]</scope>
    <source>
        <strain evidence="3 4">JCM 14089</strain>
    </source>
</reference>
<dbReference type="AlphaFoldDB" id="L9WJN1"/>
<dbReference type="InterPro" id="IPR027417">
    <property type="entry name" value="P-loop_NTPase"/>
</dbReference>
<dbReference type="Gene3D" id="3.40.50.300">
    <property type="entry name" value="P-loop containing nucleotide triphosphate hydrolases"/>
    <property type="match status" value="1"/>
</dbReference>
<sequence length="673" mass="71673">MEIPLSSRVIREFISEYAASVAMTQDGTTNGLRSIIDRRDIRGVLASRIDRFGSEDDSSGGCSCHVSFDGDTLVLEASDCDGQLATAAACRRTVVDALTDRDASRIVVRSNGLERQYRGRGVGLCSSAGRFVDRLGERNDRLTMTALDDPLAIADEVTMRVGPVADIGIDAGLTRAAQGLDSYEDAFSPTVGLTIGHYRLDPSIGDGTRLRDVRTLDTGTDVRIYTRQDGVPHYVLDIVDLSLTSAERRRLVDGYEAIAEGAVEGDRVASQALEQGSDESADPLLTTVLRKHTAGYGILEDLFADQRVSDVYVTSPVARNPVRVVVDGESMATNVFLTQDGARALASRVRRTSGRAFSRANPTVDATAALENGTGVRVAGVTDPVADGVAFAFRERAADRFTLPGLVANGTMPAEVAAFLSVAVERNAAALIAGTRGSGKTTLLGTLLYELTPGTRTVLIEDTPELPVEALQSVGRDVQALRTGSGDGPEITPKDALKTALRLGDGALVVGEIRGDEAQVLYEAMRVGANANAVLGTIHGDGAGDVYERVVSDLGVAPSSFSTTDLVVTVQAHRTATGRTRRLASIEEVVTDGDDIWFESLFKLEGTRAVPTGRIDRGESRVVNQLARPTETYADVRAAIDERATRTETLADAGRTRPREVATAYAGRRLEDG</sequence>
<evidence type="ECO:0000256" key="1">
    <source>
        <dbReference type="ARBA" id="ARBA00006611"/>
    </source>
</evidence>
<proteinExistence type="inferred from homology"/>
<evidence type="ECO:0000259" key="2">
    <source>
        <dbReference type="Pfam" id="PF00437"/>
    </source>
</evidence>
<comment type="similarity">
    <text evidence="1">Belongs to the GSP E family.</text>
</comment>